<keyword evidence="2" id="KW-0677">Repeat</keyword>
<dbReference type="SMART" id="SM00320">
    <property type="entry name" value="WD40"/>
    <property type="match status" value="3"/>
</dbReference>
<dbReference type="PROSITE" id="PS50082">
    <property type="entry name" value="WD_REPEATS_2"/>
    <property type="match status" value="1"/>
</dbReference>
<feature type="transmembrane region" description="Helical" evidence="6">
    <location>
        <begin position="207"/>
        <end position="240"/>
    </location>
</feature>
<gene>
    <name evidence="7" type="ORF">ACA1_207490</name>
</gene>
<dbReference type="InterPro" id="IPR019775">
    <property type="entry name" value="WD40_repeat_CS"/>
</dbReference>
<dbReference type="PROSITE" id="PS00678">
    <property type="entry name" value="WD_REPEATS_1"/>
    <property type="match status" value="1"/>
</dbReference>
<proteinExistence type="predicted"/>
<dbReference type="PROSITE" id="PS50294">
    <property type="entry name" value="WD_REPEATS_REGION"/>
    <property type="match status" value="1"/>
</dbReference>
<feature type="coiled-coil region" evidence="4">
    <location>
        <begin position="25"/>
        <end position="52"/>
    </location>
</feature>
<evidence type="ECO:0000313" key="7">
    <source>
        <dbReference type="EMBL" id="ELR17922.1"/>
    </source>
</evidence>
<feature type="compositionally biased region" description="Low complexity" evidence="5">
    <location>
        <begin position="156"/>
        <end position="175"/>
    </location>
</feature>
<dbReference type="Gene3D" id="2.130.10.10">
    <property type="entry name" value="YVTN repeat-like/Quinoprotein amine dehydrogenase"/>
    <property type="match status" value="2"/>
</dbReference>
<dbReference type="InterPro" id="IPR001680">
    <property type="entry name" value="WD40_rpt"/>
</dbReference>
<evidence type="ECO:0000256" key="1">
    <source>
        <dbReference type="ARBA" id="ARBA00022574"/>
    </source>
</evidence>
<dbReference type="AlphaFoldDB" id="L8GY92"/>
<feature type="compositionally biased region" description="Basic and acidic residues" evidence="5">
    <location>
        <begin position="68"/>
        <end position="83"/>
    </location>
</feature>
<feature type="compositionally biased region" description="Pro residues" evidence="5">
    <location>
        <begin position="137"/>
        <end position="155"/>
    </location>
</feature>
<evidence type="ECO:0000256" key="4">
    <source>
        <dbReference type="SAM" id="Coils"/>
    </source>
</evidence>
<dbReference type="GeneID" id="14918652"/>
<dbReference type="OrthoDB" id="1897642at2759"/>
<evidence type="ECO:0000256" key="2">
    <source>
        <dbReference type="ARBA" id="ARBA00022737"/>
    </source>
</evidence>
<evidence type="ECO:0000256" key="3">
    <source>
        <dbReference type="PROSITE-ProRule" id="PRU00221"/>
    </source>
</evidence>
<dbReference type="VEuPathDB" id="AmoebaDB:ACA1_207490"/>
<evidence type="ECO:0000313" key="8">
    <source>
        <dbReference type="Proteomes" id="UP000011083"/>
    </source>
</evidence>
<feature type="region of interest" description="Disordered" evidence="5">
    <location>
        <begin position="121"/>
        <end position="198"/>
    </location>
</feature>
<reference evidence="7 8" key="1">
    <citation type="journal article" date="2013" name="Genome Biol.">
        <title>Genome of Acanthamoeba castellanii highlights extensive lateral gene transfer and early evolution of tyrosine kinase signaling.</title>
        <authorList>
            <person name="Clarke M."/>
            <person name="Lohan A.J."/>
            <person name="Liu B."/>
            <person name="Lagkouvardos I."/>
            <person name="Roy S."/>
            <person name="Zafar N."/>
            <person name="Bertelli C."/>
            <person name="Schilde C."/>
            <person name="Kianianmomeni A."/>
            <person name="Burglin T.R."/>
            <person name="Frech C."/>
            <person name="Turcotte B."/>
            <person name="Kopec K.O."/>
            <person name="Synnott J.M."/>
            <person name="Choo C."/>
            <person name="Paponov I."/>
            <person name="Finkler A."/>
            <person name="Soon Heng Tan C."/>
            <person name="Hutchins A.P."/>
            <person name="Weinmeier T."/>
            <person name="Rattei T."/>
            <person name="Chu J.S."/>
            <person name="Gimenez G."/>
            <person name="Irimia M."/>
            <person name="Rigden D.J."/>
            <person name="Fitzpatrick D.A."/>
            <person name="Lorenzo-Morales J."/>
            <person name="Bateman A."/>
            <person name="Chiu C.H."/>
            <person name="Tang P."/>
            <person name="Hegemann P."/>
            <person name="Fromm H."/>
            <person name="Raoult D."/>
            <person name="Greub G."/>
            <person name="Miranda-Saavedra D."/>
            <person name="Chen N."/>
            <person name="Nash P."/>
            <person name="Ginger M.L."/>
            <person name="Horn M."/>
            <person name="Schaap P."/>
            <person name="Caler L."/>
            <person name="Loftus B."/>
        </authorList>
    </citation>
    <scope>NUCLEOTIDE SEQUENCE [LARGE SCALE GENOMIC DNA]</scope>
    <source>
        <strain evidence="7 8">Neff</strain>
    </source>
</reference>
<organism evidence="7 8">
    <name type="scientific">Acanthamoeba castellanii (strain ATCC 30010 / Neff)</name>
    <dbReference type="NCBI Taxonomy" id="1257118"/>
    <lineage>
        <taxon>Eukaryota</taxon>
        <taxon>Amoebozoa</taxon>
        <taxon>Discosea</taxon>
        <taxon>Longamoebia</taxon>
        <taxon>Centramoebida</taxon>
        <taxon>Acanthamoebidae</taxon>
        <taxon>Acanthamoeba</taxon>
    </lineage>
</organism>
<dbReference type="SUPFAM" id="SSF50978">
    <property type="entry name" value="WD40 repeat-like"/>
    <property type="match status" value="1"/>
</dbReference>
<protein>
    <submittedName>
        <fullName evidence="7">WD domain, Gbeta repeat, domain containing protein</fullName>
    </submittedName>
</protein>
<keyword evidence="6" id="KW-0812">Transmembrane</keyword>
<dbReference type="PANTHER" id="PTHR47232">
    <property type="entry name" value="TRANSDUCIN FAMILY PROTEIN / WD-40 REPEAT FAMILY PROTEIN"/>
    <property type="match status" value="1"/>
</dbReference>
<dbReference type="InterPro" id="IPR036322">
    <property type="entry name" value="WD40_repeat_dom_sf"/>
</dbReference>
<dbReference type="RefSeq" id="XP_004339938.1">
    <property type="nucleotide sequence ID" value="XM_004339890.1"/>
</dbReference>
<sequence length="528" mass="58119">MDVEPSSSQPAYAMDKQIIDQLAEVKKWRNAFQKYQQKTANAAEELTRANERLSDLVLHWKNKLVPRSPHENDPSAERNREDSQSDGELSASAPLSFSTSLRARGEPVVVPRVERVVTQPTRRVVEKATRTLERRASPPPRPSTPPRPSPPPPKPSTTSGSAGSSNASSSSAGNSIKVEPEGDDDDDAGNGGSETELEDYRPTRSHFVLIFVLILLFLCVNVLQFLVVGASALQFLHLVFQARYKPSSNKERKMTHLRQSYVTGHTKKLRSLVFNPTTPNLLATCALDGFVKIWNLASAHSSLQEVASVNTTSASKIYPIDMTWSSTGGQCAIVFNNGRAGNQPQLAIVDASKAETAHKLGLVRYFPGQSNRLLTGGTDHTVVEWRIDGEHTSQIQSMSIADDILFTGGADRRFVAWNLPQDRLVWEERINEKVNFVEPSPADSNIIMIGNTGKSNQLALFDRRIQERVVQLGWTPQTSVSMSQFIHPAWSPCGTLVSSGSTDPTIHMFDVRYARVGKPSFSVAAHGN</sequence>
<name>L8GY92_ACACF</name>
<keyword evidence="8" id="KW-1185">Reference proteome</keyword>
<keyword evidence="4" id="KW-0175">Coiled coil</keyword>
<dbReference type="KEGG" id="acan:ACA1_207490"/>
<keyword evidence="6" id="KW-0472">Membrane</keyword>
<feature type="compositionally biased region" description="Basic and acidic residues" evidence="5">
    <location>
        <begin position="123"/>
        <end position="136"/>
    </location>
</feature>
<dbReference type="EMBL" id="KB007966">
    <property type="protein sequence ID" value="ELR17922.1"/>
    <property type="molecule type" value="Genomic_DNA"/>
</dbReference>
<dbReference type="InterPro" id="IPR015943">
    <property type="entry name" value="WD40/YVTN_repeat-like_dom_sf"/>
</dbReference>
<feature type="region of interest" description="Disordered" evidence="5">
    <location>
        <begin position="62"/>
        <end position="99"/>
    </location>
</feature>
<keyword evidence="6" id="KW-1133">Transmembrane helix</keyword>
<dbReference type="Pfam" id="PF00400">
    <property type="entry name" value="WD40"/>
    <property type="match status" value="2"/>
</dbReference>
<keyword evidence="1 3" id="KW-0853">WD repeat</keyword>
<evidence type="ECO:0000256" key="5">
    <source>
        <dbReference type="SAM" id="MobiDB-lite"/>
    </source>
</evidence>
<dbReference type="STRING" id="1257118.L8GY92"/>
<evidence type="ECO:0000256" key="6">
    <source>
        <dbReference type="SAM" id="Phobius"/>
    </source>
</evidence>
<feature type="repeat" description="WD" evidence="3">
    <location>
        <begin position="262"/>
        <end position="304"/>
    </location>
</feature>
<dbReference type="Proteomes" id="UP000011083">
    <property type="component" value="Unassembled WGS sequence"/>
</dbReference>
<accession>L8GY92</accession>
<dbReference type="PANTHER" id="PTHR47232:SF1">
    <property type="entry name" value="TRANSDUCIN FAMILY PROTEIN _ WD-40 REPEAT FAMILY PROTEIN"/>
    <property type="match status" value="1"/>
</dbReference>